<keyword evidence="12" id="KW-1185">Reference proteome</keyword>
<evidence type="ECO:0000256" key="1">
    <source>
        <dbReference type="ARBA" id="ARBA00004651"/>
    </source>
</evidence>
<comment type="subcellular location">
    <subcellularLocation>
        <location evidence="1">Cell membrane</location>
        <topology evidence="1">Multi-pass membrane protein</topology>
    </subcellularLocation>
</comment>
<gene>
    <name evidence="11" type="ORF">MCOR_31541</name>
</gene>
<dbReference type="PROSITE" id="PS50262">
    <property type="entry name" value="G_PROTEIN_RECEP_F1_2"/>
    <property type="match status" value="1"/>
</dbReference>
<evidence type="ECO:0000256" key="3">
    <source>
        <dbReference type="ARBA" id="ARBA00022692"/>
    </source>
</evidence>
<evidence type="ECO:0000256" key="2">
    <source>
        <dbReference type="ARBA" id="ARBA00022475"/>
    </source>
</evidence>
<keyword evidence="4 9" id="KW-1133">Transmembrane helix</keyword>
<keyword evidence="5" id="KW-0297">G-protein coupled receptor</keyword>
<proteinExistence type="predicted"/>
<evidence type="ECO:0000313" key="12">
    <source>
        <dbReference type="Proteomes" id="UP000507470"/>
    </source>
</evidence>
<dbReference type="Gene3D" id="1.20.1070.10">
    <property type="entry name" value="Rhodopsin 7-helix transmembrane proteins"/>
    <property type="match status" value="1"/>
</dbReference>
<dbReference type="PANTHER" id="PTHR24249:SF411">
    <property type="entry name" value="G-PROTEIN COUPLED RECEPTORS FAMILY 1 PROFILE DOMAIN-CONTAINING PROTEIN"/>
    <property type="match status" value="1"/>
</dbReference>
<feature type="transmembrane region" description="Helical" evidence="9">
    <location>
        <begin position="481"/>
        <end position="506"/>
    </location>
</feature>
<dbReference type="GO" id="GO:0004930">
    <property type="term" value="F:G protein-coupled receptor activity"/>
    <property type="evidence" value="ECO:0007669"/>
    <property type="project" value="UniProtKB-KW"/>
</dbReference>
<feature type="transmembrane region" description="Helical" evidence="9">
    <location>
        <begin position="281"/>
        <end position="300"/>
    </location>
</feature>
<evidence type="ECO:0000256" key="4">
    <source>
        <dbReference type="ARBA" id="ARBA00022989"/>
    </source>
</evidence>
<evidence type="ECO:0000256" key="5">
    <source>
        <dbReference type="ARBA" id="ARBA00023040"/>
    </source>
</evidence>
<dbReference type="PANTHER" id="PTHR24249">
    <property type="entry name" value="HISTAMINE RECEPTOR-RELATED G-PROTEIN COUPLED RECEPTOR"/>
    <property type="match status" value="1"/>
</dbReference>
<dbReference type="Proteomes" id="UP000507470">
    <property type="component" value="Unassembled WGS sequence"/>
</dbReference>
<evidence type="ECO:0000313" key="11">
    <source>
        <dbReference type="EMBL" id="CAC5397065.1"/>
    </source>
</evidence>
<organism evidence="11 12">
    <name type="scientific">Mytilus coruscus</name>
    <name type="common">Sea mussel</name>
    <dbReference type="NCBI Taxonomy" id="42192"/>
    <lineage>
        <taxon>Eukaryota</taxon>
        <taxon>Metazoa</taxon>
        <taxon>Spiralia</taxon>
        <taxon>Lophotrochozoa</taxon>
        <taxon>Mollusca</taxon>
        <taxon>Bivalvia</taxon>
        <taxon>Autobranchia</taxon>
        <taxon>Pteriomorphia</taxon>
        <taxon>Mytilida</taxon>
        <taxon>Mytiloidea</taxon>
        <taxon>Mytilidae</taxon>
        <taxon>Mytilinae</taxon>
        <taxon>Mytilus</taxon>
    </lineage>
</organism>
<dbReference type="InterPro" id="IPR017452">
    <property type="entry name" value="GPCR_Rhodpsn_7TM"/>
</dbReference>
<dbReference type="EMBL" id="CACVKT020005663">
    <property type="protein sequence ID" value="CAC5397065.1"/>
    <property type="molecule type" value="Genomic_DNA"/>
</dbReference>
<dbReference type="SUPFAM" id="SSF81321">
    <property type="entry name" value="Family A G protein-coupled receptor-like"/>
    <property type="match status" value="1"/>
</dbReference>
<reference evidence="11 12" key="1">
    <citation type="submission" date="2020-06" db="EMBL/GenBank/DDBJ databases">
        <authorList>
            <person name="Li R."/>
            <person name="Bekaert M."/>
        </authorList>
    </citation>
    <scope>NUCLEOTIDE SEQUENCE [LARGE SCALE GENOMIC DNA]</scope>
    <source>
        <strain evidence="12">wild</strain>
    </source>
</reference>
<keyword evidence="8" id="KW-0807">Transducer</keyword>
<feature type="transmembrane region" description="Helical" evidence="9">
    <location>
        <begin position="438"/>
        <end position="460"/>
    </location>
</feature>
<dbReference type="GO" id="GO:0005886">
    <property type="term" value="C:plasma membrane"/>
    <property type="evidence" value="ECO:0007669"/>
    <property type="project" value="UniProtKB-SubCell"/>
</dbReference>
<keyword evidence="3 9" id="KW-0812">Transmembrane</keyword>
<feature type="transmembrane region" description="Helical" evidence="9">
    <location>
        <begin position="341"/>
        <end position="359"/>
    </location>
</feature>
<dbReference type="AlphaFoldDB" id="A0A6J8CM35"/>
<feature type="transmembrane region" description="Helical" evidence="9">
    <location>
        <begin position="379"/>
        <end position="400"/>
    </location>
</feature>
<keyword evidence="7" id="KW-0675">Receptor</keyword>
<dbReference type="InterPro" id="IPR050569">
    <property type="entry name" value="TAAR"/>
</dbReference>
<protein>
    <recommendedName>
        <fullName evidence="10">G-protein coupled receptors family 1 profile domain-containing protein</fullName>
    </recommendedName>
</protein>
<feature type="transmembrane region" description="Helical" evidence="9">
    <location>
        <begin position="251"/>
        <end position="274"/>
    </location>
</feature>
<accession>A0A6J8CM35</accession>
<keyword evidence="6 9" id="KW-0472">Membrane</keyword>
<sequence>MKNINNVVTTSSHLQANLLDSFGLSFVLYIYNKQNESWKLTDIWNIDFSDLNCSRSFNSANSNGMLNTLQNTNCQNSTLIKKALCDSSDLNDVHFIDAKFPYFSGINVSFSDEYCTDSFRNFIERNRHTIPKRNMADFLKDLNSCMRHIKFLDQYVYSYERQHGNGLLEIGNEVTEDNQVLFEFHSKSCMVKFLDFVHSYGHLVTGIREKHLISLRMMNDFTKKHGCVEVRLPCYGTPYKLIQFGIPRKSITYISIALTIIVITVNAFVVITFLQKKHRSPLTVLLSALAISDTFTAVMITSPDFIAHMFDYNHIVYFGEIYWHWYIFDYRKFLVVHTVESLTFTFHIVSVLITTWLCLLKSVSLQFPLWTKTHVNNKLCFGLSIAFSIYSLLLHVPLIASNFYITYDINGVPCIDLQSEIYKNHEQIAATVNSVIGITYLVAVILIITSTVYLSWKLIYHSKNISCTESELSQKKQHRSAVIVVIVCVIFILSEFISILETIAYITKLSNFYNNREVLFQVADISWILGFALNFFVYLVMGQLLRKKLINVVKRIIRYKGGKY</sequence>
<evidence type="ECO:0000256" key="6">
    <source>
        <dbReference type="ARBA" id="ARBA00023136"/>
    </source>
</evidence>
<evidence type="ECO:0000259" key="10">
    <source>
        <dbReference type="PROSITE" id="PS50262"/>
    </source>
</evidence>
<name>A0A6J8CM35_MYTCO</name>
<evidence type="ECO:0000256" key="7">
    <source>
        <dbReference type="ARBA" id="ARBA00023170"/>
    </source>
</evidence>
<feature type="transmembrane region" description="Helical" evidence="9">
    <location>
        <begin position="518"/>
        <end position="541"/>
    </location>
</feature>
<evidence type="ECO:0000256" key="8">
    <source>
        <dbReference type="ARBA" id="ARBA00023224"/>
    </source>
</evidence>
<evidence type="ECO:0000256" key="9">
    <source>
        <dbReference type="SAM" id="Phobius"/>
    </source>
</evidence>
<keyword evidence="2" id="KW-1003">Cell membrane</keyword>
<feature type="domain" description="G-protein coupled receptors family 1 profile" evidence="10">
    <location>
        <begin position="265"/>
        <end position="538"/>
    </location>
</feature>